<protein>
    <submittedName>
        <fullName evidence="1">Uncharacterized protein</fullName>
    </submittedName>
</protein>
<dbReference type="Proteomes" id="UP001162060">
    <property type="component" value="Unassembled WGS sequence"/>
</dbReference>
<name>A0AAV1SYD3_9STRA</name>
<sequence length="191" mass="21981">MTKPASLRLTTSPTLLAFRSDVMTPRRTMLLLPMMILPMMTWVETQCITRTRPTLTGPDPLQLTTLPTLLAFWSDLMTLRRTMPLLLTLTWIVTKCMTWTRPSFAQRGRELDQLKTERAISYQELQCLRSYHAAHVEELALLRAERDLLSRDRQAQLDHLVNFVMGLLPSVGLAYDKRRREQSAADPVVLS</sequence>
<proteinExistence type="predicted"/>
<organism evidence="1 2">
    <name type="scientific">Peronospora matthiolae</name>
    <dbReference type="NCBI Taxonomy" id="2874970"/>
    <lineage>
        <taxon>Eukaryota</taxon>
        <taxon>Sar</taxon>
        <taxon>Stramenopiles</taxon>
        <taxon>Oomycota</taxon>
        <taxon>Peronosporomycetes</taxon>
        <taxon>Peronosporales</taxon>
        <taxon>Peronosporaceae</taxon>
        <taxon>Peronospora</taxon>
    </lineage>
</organism>
<dbReference type="AlphaFoldDB" id="A0AAV1SYD3"/>
<accession>A0AAV1SYD3</accession>
<dbReference type="EMBL" id="CAKLBY020000003">
    <property type="protein sequence ID" value="CAK7892400.1"/>
    <property type="molecule type" value="Genomic_DNA"/>
</dbReference>
<comment type="caution">
    <text evidence="1">The sequence shown here is derived from an EMBL/GenBank/DDBJ whole genome shotgun (WGS) entry which is preliminary data.</text>
</comment>
<evidence type="ECO:0000313" key="1">
    <source>
        <dbReference type="EMBL" id="CAK7892400.1"/>
    </source>
</evidence>
<evidence type="ECO:0000313" key="2">
    <source>
        <dbReference type="Proteomes" id="UP001162060"/>
    </source>
</evidence>
<gene>
    <name evidence="1" type="ORF">PM001_LOCUS394</name>
</gene>
<reference evidence="1" key="1">
    <citation type="submission" date="2024-01" db="EMBL/GenBank/DDBJ databases">
        <authorList>
            <person name="Webb A."/>
        </authorList>
    </citation>
    <scope>NUCLEOTIDE SEQUENCE</scope>
    <source>
        <strain evidence="1">Pm1</strain>
    </source>
</reference>